<evidence type="ECO:0000313" key="5">
    <source>
        <dbReference type="EMBL" id="SEL94951.1"/>
    </source>
</evidence>
<protein>
    <recommendedName>
        <fullName evidence="7">DUF1731 domain-containing protein</fullName>
    </recommendedName>
</protein>
<dbReference type="Gene3D" id="3.40.50.720">
    <property type="entry name" value="NAD(P)-binding Rossmann-like Domain"/>
    <property type="match status" value="1"/>
</dbReference>
<evidence type="ECO:0000259" key="4">
    <source>
        <dbReference type="Pfam" id="PF08338"/>
    </source>
</evidence>
<reference evidence="6" key="1">
    <citation type="submission" date="2016-10" db="EMBL/GenBank/DDBJ databases">
        <authorList>
            <person name="Varghese N."/>
        </authorList>
    </citation>
    <scope>NUCLEOTIDE SEQUENCE [LARGE SCALE GENOMIC DNA]</scope>
    <source>
        <strain evidence="6">DSM 45096 / BCRC 16803 / CGMCC 4.1857 / CIP 109030 / JCM 12277 / KCTC 19219 / NBRC 100920 / 33214</strain>
    </source>
</reference>
<feature type="domain" description="NAD-dependent epimerase/dehydratase" evidence="3">
    <location>
        <begin position="5"/>
        <end position="225"/>
    </location>
</feature>
<dbReference type="InterPro" id="IPR001509">
    <property type="entry name" value="Epimerase_deHydtase"/>
</dbReference>
<dbReference type="AlphaFoldDB" id="A0A1H7UDB0"/>
<dbReference type="InterPro" id="IPR013549">
    <property type="entry name" value="DUF1731"/>
</dbReference>
<gene>
    <name evidence="5" type="ORF">SAMN05414137_115226</name>
</gene>
<feature type="region of interest" description="Disordered" evidence="2">
    <location>
        <begin position="315"/>
        <end position="348"/>
    </location>
</feature>
<evidence type="ECO:0000313" key="6">
    <source>
        <dbReference type="Proteomes" id="UP000183015"/>
    </source>
</evidence>
<dbReference type="Pfam" id="PF01370">
    <property type="entry name" value="Epimerase"/>
    <property type="match status" value="1"/>
</dbReference>
<dbReference type="OrthoDB" id="9801773at2"/>
<dbReference type="Proteomes" id="UP000183015">
    <property type="component" value="Unassembled WGS sequence"/>
</dbReference>
<proteinExistence type="inferred from homology"/>
<comment type="similarity">
    <text evidence="1">Belongs to the NAD(P)-dependent epimerase/dehydratase family. SDR39U1 subfamily.</text>
</comment>
<dbReference type="InterPro" id="IPR036291">
    <property type="entry name" value="NAD(P)-bd_dom_sf"/>
</dbReference>
<dbReference type="PANTHER" id="PTHR11092:SF0">
    <property type="entry name" value="EPIMERASE FAMILY PROTEIN SDR39U1"/>
    <property type="match status" value="1"/>
</dbReference>
<evidence type="ECO:0000259" key="3">
    <source>
        <dbReference type="Pfam" id="PF01370"/>
    </source>
</evidence>
<dbReference type="RefSeq" id="WP_042450413.1">
    <property type="nucleotide sequence ID" value="NZ_BBPN01000019.1"/>
</dbReference>
<evidence type="ECO:0000256" key="2">
    <source>
        <dbReference type="SAM" id="MobiDB-lite"/>
    </source>
</evidence>
<evidence type="ECO:0000256" key="1">
    <source>
        <dbReference type="ARBA" id="ARBA00009353"/>
    </source>
</evidence>
<feature type="domain" description="DUF1731" evidence="4">
    <location>
        <begin position="260"/>
        <end position="306"/>
    </location>
</feature>
<feature type="compositionally biased region" description="Basic and acidic residues" evidence="2">
    <location>
        <begin position="336"/>
        <end position="348"/>
    </location>
</feature>
<organism evidence="5 6">
    <name type="scientific">Streptacidiphilus jiangxiensis</name>
    <dbReference type="NCBI Taxonomy" id="235985"/>
    <lineage>
        <taxon>Bacteria</taxon>
        <taxon>Bacillati</taxon>
        <taxon>Actinomycetota</taxon>
        <taxon>Actinomycetes</taxon>
        <taxon>Kitasatosporales</taxon>
        <taxon>Streptomycetaceae</taxon>
        <taxon>Streptacidiphilus</taxon>
    </lineage>
</organism>
<evidence type="ECO:0008006" key="7">
    <source>
        <dbReference type="Google" id="ProtNLM"/>
    </source>
</evidence>
<accession>A0A1H7UDB0</accession>
<dbReference type="Pfam" id="PF08338">
    <property type="entry name" value="DUF1731"/>
    <property type="match status" value="1"/>
</dbReference>
<dbReference type="eggNOG" id="COG1090">
    <property type="taxonomic scope" value="Bacteria"/>
</dbReference>
<dbReference type="InterPro" id="IPR010099">
    <property type="entry name" value="SDR39U1"/>
</dbReference>
<dbReference type="NCBIfam" id="TIGR01777">
    <property type="entry name" value="yfcH"/>
    <property type="match status" value="1"/>
</dbReference>
<dbReference type="STRING" id="235985.SAMN05414137_115226"/>
<dbReference type="EMBL" id="FOAZ01000015">
    <property type="protein sequence ID" value="SEL94951.1"/>
    <property type="molecule type" value="Genomic_DNA"/>
</dbReference>
<sequence>MKVVLPGGTGQVGAILDRALTAAGHEVVVLTRTPTRERQLAWDGRTLGPWAEAVDGADLVVNLAGRSVSCRYTEANLQQMMDSRVESARVVGEAIAKAGRPPRVWMQMSTATVYAHRFDAPNDEATGLIGGTEPDVPGYWEYSVRIARNWEREQELAATPQTRKVALRAAMVMSPDRGGVFDVLSWLARLGLGGPVAGGRQYVSWIHDVDFVRAVLFLAEHDDIDGPVNLAAPQPLPQREFMRALRRRWSVPVGLPATRWMAELGAFALRTDTELLLKSRRVVPGRLREAGFRFEHAQWTEAAEDLVHRRRIAAPSETIQTGGPGGPTIPHGVARTGEKPWDEQVRQP</sequence>
<keyword evidence="6" id="KW-1185">Reference proteome</keyword>
<dbReference type="SUPFAM" id="SSF51735">
    <property type="entry name" value="NAD(P)-binding Rossmann-fold domains"/>
    <property type="match status" value="1"/>
</dbReference>
<dbReference type="PANTHER" id="PTHR11092">
    <property type="entry name" value="SUGAR NUCLEOTIDE EPIMERASE RELATED"/>
    <property type="match status" value="1"/>
</dbReference>
<name>A0A1H7UDB0_STRJI</name>